<reference evidence="4 5" key="1">
    <citation type="submission" date="2024-02" db="EMBL/GenBank/DDBJ databases">
        <title>High-quality chromosome-scale genome assembly of Pensacola bahiagrass (Paspalum notatum Flugge var. saurae).</title>
        <authorList>
            <person name="Vega J.M."/>
            <person name="Podio M."/>
            <person name="Orjuela J."/>
            <person name="Siena L.A."/>
            <person name="Pessino S.C."/>
            <person name="Combes M.C."/>
            <person name="Mariac C."/>
            <person name="Albertini E."/>
            <person name="Pupilli F."/>
            <person name="Ortiz J.P.A."/>
            <person name="Leblanc O."/>
        </authorList>
    </citation>
    <scope>NUCLEOTIDE SEQUENCE [LARGE SCALE GENOMIC DNA]</scope>
    <source>
        <strain evidence="4">R1</strain>
        <tissue evidence="4">Leaf</tissue>
    </source>
</reference>
<dbReference type="Pfam" id="PF03514">
    <property type="entry name" value="GRAS"/>
    <property type="match status" value="1"/>
</dbReference>
<evidence type="ECO:0000313" key="5">
    <source>
        <dbReference type="Proteomes" id="UP001341281"/>
    </source>
</evidence>
<comment type="caution">
    <text evidence="3">Lacks conserved residue(s) required for the propagation of feature annotation.</text>
</comment>
<organism evidence="4 5">
    <name type="scientific">Paspalum notatum var. saurae</name>
    <dbReference type="NCBI Taxonomy" id="547442"/>
    <lineage>
        <taxon>Eukaryota</taxon>
        <taxon>Viridiplantae</taxon>
        <taxon>Streptophyta</taxon>
        <taxon>Embryophyta</taxon>
        <taxon>Tracheophyta</taxon>
        <taxon>Spermatophyta</taxon>
        <taxon>Magnoliopsida</taxon>
        <taxon>Liliopsida</taxon>
        <taxon>Poales</taxon>
        <taxon>Poaceae</taxon>
        <taxon>PACMAD clade</taxon>
        <taxon>Panicoideae</taxon>
        <taxon>Andropogonodae</taxon>
        <taxon>Paspaleae</taxon>
        <taxon>Paspalinae</taxon>
        <taxon>Paspalum</taxon>
    </lineage>
</organism>
<proteinExistence type="inferred from homology"/>
<evidence type="ECO:0000256" key="1">
    <source>
        <dbReference type="ARBA" id="ARBA00023015"/>
    </source>
</evidence>
<comment type="similarity">
    <text evidence="3">Belongs to the GRAS family.</text>
</comment>
<dbReference type="PANTHER" id="PTHR31636">
    <property type="entry name" value="OSJNBA0084A10.13 PROTEIN-RELATED"/>
    <property type="match status" value="1"/>
</dbReference>
<dbReference type="EMBL" id="CP144745">
    <property type="protein sequence ID" value="WVZ48762.1"/>
    <property type="molecule type" value="Genomic_DNA"/>
</dbReference>
<dbReference type="PROSITE" id="PS50985">
    <property type="entry name" value="GRAS"/>
    <property type="match status" value="1"/>
</dbReference>
<dbReference type="InterPro" id="IPR005202">
    <property type="entry name" value="TF_GRAS"/>
</dbReference>
<name>A0AAQ3PEZ3_PASNO</name>
<dbReference type="AlphaFoldDB" id="A0AAQ3PEZ3"/>
<keyword evidence="5" id="KW-1185">Reference proteome</keyword>
<evidence type="ECO:0000313" key="4">
    <source>
        <dbReference type="EMBL" id="WVZ48762.1"/>
    </source>
</evidence>
<evidence type="ECO:0000256" key="3">
    <source>
        <dbReference type="PROSITE-ProRule" id="PRU01191"/>
    </source>
</evidence>
<gene>
    <name evidence="4" type="ORF">U9M48_000176</name>
</gene>
<feature type="region of interest" description="SAW" evidence="3">
    <location>
        <begin position="16"/>
        <end position="91"/>
    </location>
</feature>
<dbReference type="Proteomes" id="UP001341281">
    <property type="component" value="Chromosome 01"/>
</dbReference>
<evidence type="ECO:0000256" key="2">
    <source>
        <dbReference type="ARBA" id="ARBA00023163"/>
    </source>
</evidence>
<keyword evidence="2" id="KW-0804">Transcription</keyword>
<protein>
    <recommendedName>
        <fullName evidence="6">Scarecrow-like protein 9</fullName>
    </recommendedName>
</protein>
<keyword evidence="1" id="KW-0805">Transcription regulation</keyword>
<accession>A0AAQ3PEZ3</accession>
<evidence type="ECO:0008006" key="6">
    <source>
        <dbReference type="Google" id="ProtNLM"/>
    </source>
</evidence>
<sequence length="92" mass="10756">MVEQELFGRRAVNVVACEGAERVERPEAYRQWQVRCGRAGLRQAALDPEMVSLVRKMVEQMYHRDFFVDVDDQWLLLGWKGRALCAMSTWLP</sequence>